<reference evidence="2 3" key="3">
    <citation type="journal article" date="2013" name="Rice">
        <title>Improvement of the Oryza sativa Nipponbare reference genome using next generation sequence and optical map data.</title>
        <authorList>
            <person name="Kawahara Y."/>
            <person name="de la Bastide M."/>
            <person name="Hamilton J.P."/>
            <person name="Kanamori H."/>
            <person name="McCombie W.R."/>
            <person name="Ouyang S."/>
            <person name="Schwartz D.C."/>
            <person name="Tanaka T."/>
            <person name="Wu J."/>
            <person name="Zhou S."/>
            <person name="Childs K.L."/>
            <person name="Davidson R.M."/>
            <person name="Lin H."/>
            <person name="Quesada-Ocampo L."/>
            <person name="Vaillancourt B."/>
            <person name="Sakai H."/>
            <person name="Lee S.S."/>
            <person name="Kim J."/>
            <person name="Numa H."/>
            <person name="Itoh T."/>
            <person name="Buell C.R."/>
            <person name="Matsumoto T."/>
        </authorList>
    </citation>
    <scope>NUCLEOTIDE SEQUENCE [LARGE SCALE GENOMIC DNA]</scope>
    <source>
        <strain evidence="3">cv. Nipponbare</strain>
    </source>
</reference>
<organism evidence="2 3">
    <name type="scientific">Oryza sativa subsp. japonica</name>
    <name type="common">Rice</name>
    <dbReference type="NCBI Taxonomy" id="39947"/>
    <lineage>
        <taxon>Eukaryota</taxon>
        <taxon>Viridiplantae</taxon>
        <taxon>Streptophyta</taxon>
        <taxon>Embryophyta</taxon>
        <taxon>Tracheophyta</taxon>
        <taxon>Spermatophyta</taxon>
        <taxon>Magnoliopsida</taxon>
        <taxon>Liliopsida</taxon>
        <taxon>Poales</taxon>
        <taxon>Poaceae</taxon>
        <taxon>BOP clade</taxon>
        <taxon>Oryzoideae</taxon>
        <taxon>Oryzeae</taxon>
        <taxon>Oryzinae</taxon>
        <taxon>Oryza</taxon>
        <taxon>Oryza sativa</taxon>
    </lineage>
</organism>
<feature type="compositionally biased region" description="Polar residues" evidence="1">
    <location>
        <begin position="113"/>
        <end position="134"/>
    </location>
</feature>
<sequence length="253" mass="27304">TGQGSEGPRIRSEPQPSASDPVGQSDSRKRKLVLSDDEADDTARRPGDRETTKKLPKQATPRKKTTSRPAPKIRKSSRKPSDIDPSGKDSDPTSMDASSSKETGPTAEDRPSDNQPATDNVGSGDQPLTGNQSAEAEARVNQEPPTRNQSDAGPSQEIPEVGAQANSLRGQDASNNQRSGSPLKASESTRPRPEIITGPMISDEEEIPRIQAAEGSRPPILVKWWDDNMQPQGIVINKQKEDEELCLLKKALS</sequence>
<gene>
    <name evidence="2" type="ordered locus">Os06g0360600</name>
    <name evidence="2" type="ORF">OSNPB_060360600</name>
</gene>
<evidence type="ECO:0000256" key="1">
    <source>
        <dbReference type="SAM" id="MobiDB-lite"/>
    </source>
</evidence>
<keyword evidence="3" id="KW-1185">Reference proteome</keyword>
<evidence type="ECO:0000313" key="2">
    <source>
        <dbReference type="EMBL" id="BAS97704.1"/>
    </source>
</evidence>
<accession>A0A0P0WWF6</accession>
<feature type="compositionally biased region" description="Polar residues" evidence="1">
    <location>
        <begin position="92"/>
        <end position="103"/>
    </location>
</feature>
<feature type="compositionally biased region" description="Polar residues" evidence="1">
    <location>
        <begin position="143"/>
        <end position="153"/>
    </location>
</feature>
<dbReference type="AlphaFoldDB" id="A0A0P0WWF6"/>
<feature type="compositionally biased region" description="Polar residues" evidence="1">
    <location>
        <begin position="14"/>
        <end position="25"/>
    </location>
</feature>
<dbReference type="ExpressionAtlas" id="A0A0P0WWF6">
    <property type="expression patterns" value="baseline and differential"/>
</dbReference>
<dbReference type="eggNOG" id="ENOG502SJ30">
    <property type="taxonomic scope" value="Eukaryota"/>
</dbReference>
<reference evidence="2 3" key="2">
    <citation type="journal article" date="2013" name="Plant Cell Physiol.">
        <title>Rice Annotation Project Database (RAP-DB): an integrative and interactive database for rice genomics.</title>
        <authorList>
            <person name="Sakai H."/>
            <person name="Lee S.S."/>
            <person name="Tanaka T."/>
            <person name="Numa H."/>
            <person name="Kim J."/>
            <person name="Kawahara Y."/>
            <person name="Wakimoto H."/>
            <person name="Yang C.C."/>
            <person name="Iwamoto M."/>
            <person name="Abe T."/>
            <person name="Yamada Y."/>
            <person name="Muto A."/>
            <person name="Inokuchi H."/>
            <person name="Ikemura T."/>
            <person name="Matsumoto T."/>
            <person name="Sasaki T."/>
            <person name="Itoh T."/>
        </authorList>
    </citation>
    <scope>NUCLEOTIDE SEQUENCE [LARGE SCALE GENOMIC DNA]</scope>
    <source>
        <strain evidence="3">cv. Nipponbare</strain>
    </source>
</reference>
<dbReference type="Gramene" id="Os06t0360600-01">
    <property type="protein sequence ID" value="Os06t0360600-01"/>
    <property type="gene ID" value="Os06g0360600"/>
</dbReference>
<name>A0A0P0WWF6_ORYSJ</name>
<proteinExistence type="predicted"/>
<feature type="non-terminal residue" evidence="2">
    <location>
        <position position="253"/>
    </location>
</feature>
<reference evidence="3" key="1">
    <citation type="journal article" date="2005" name="Nature">
        <title>The map-based sequence of the rice genome.</title>
        <authorList>
            <consortium name="International rice genome sequencing project (IRGSP)"/>
            <person name="Matsumoto T."/>
            <person name="Wu J."/>
            <person name="Kanamori H."/>
            <person name="Katayose Y."/>
            <person name="Fujisawa M."/>
            <person name="Namiki N."/>
            <person name="Mizuno H."/>
            <person name="Yamamoto K."/>
            <person name="Antonio B.A."/>
            <person name="Baba T."/>
            <person name="Sakata K."/>
            <person name="Nagamura Y."/>
            <person name="Aoki H."/>
            <person name="Arikawa K."/>
            <person name="Arita K."/>
            <person name="Bito T."/>
            <person name="Chiden Y."/>
            <person name="Fujitsuka N."/>
            <person name="Fukunaka R."/>
            <person name="Hamada M."/>
            <person name="Harada C."/>
            <person name="Hayashi A."/>
            <person name="Hijishita S."/>
            <person name="Honda M."/>
            <person name="Hosokawa S."/>
            <person name="Ichikawa Y."/>
            <person name="Idonuma A."/>
            <person name="Iijima M."/>
            <person name="Ikeda M."/>
            <person name="Ikeno M."/>
            <person name="Ito K."/>
            <person name="Ito S."/>
            <person name="Ito T."/>
            <person name="Ito Y."/>
            <person name="Ito Y."/>
            <person name="Iwabuchi A."/>
            <person name="Kamiya K."/>
            <person name="Karasawa W."/>
            <person name="Kurita K."/>
            <person name="Katagiri S."/>
            <person name="Kikuta A."/>
            <person name="Kobayashi H."/>
            <person name="Kobayashi N."/>
            <person name="Machita K."/>
            <person name="Maehara T."/>
            <person name="Masukawa M."/>
            <person name="Mizubayashi T."/>
            <person name="Mukai Y."/>
            <person name="Nagasaki H."/>
            <person name="Nagata Y."/>
            <person name="Naito S."/>
            <person name="Nakashima M."/>
            <person name="Nakama Y."/>
            <person name="Nakamichi Y."/>
            <person name="Nakamura M."/>
            <person name="Meguro A."/>
            <person name="Negishi M."/>
            <person name="Ohta I."/>
            <person name="Ohta T."/>
            <person name="Okamoto M."/>
            <person name="Ono N."/>
            <person name="Saji S."/>
            <person name="Sakaguchi M."/>
            <person name="Sakai K."/>
            <person name="Shibata M."/>
            <person name="Shimokawa T."/>
            <person name="Song J."/>
            <person name="Takazaki Y."/>
            <person name="Terasawa K."/>
            <person name="Tsugane M."/>
            <person name="Tsuji K."/>
            <person name="Ueda S."/>
            <person name="Waki K."/>
            <person name="Yamagata H."/>
            <person name="Yamamoto M."/>
            <person name="Yamamoto S."/>
            <person name="Yamane H."/>
            <person name="Yoshiki S."/>
            <person name="Yoshihara R."/>
            <person name="Yukawa K."/>
            <person name="Zhong H."/>
            <person name="Yano M."/>
            <person name="Yuan Q."/>
            <person name="Ouyang S."/>
            <person name="Liu J."/>
            <person name="Jones K.M."/>
            <person name="Gansberger K."/>
            <person name="Moffat K."/>
            <person name="Hill J."/>
            <person name="Bera J."/>
            <person name="Fadrosh D."/>
            <person name="Jin S."/>
            <person name="Johri S."/>
            <person name="Kim M."/>
            <person name="Overton L."/>
            <person name="Reardon M."/>
            <person name="Tsitrin T."/>
            <person name="Vuong H."/>
            <person name="Weaver B."/>
            <person name="Ciecko A."/>
            <person name="Tallon L."/>
            <person name="Jackson J."/>
            <person name="Pai G."/>
            <person name="Aken S.V."/>
            <person name="Utterback T."/>
            <person name="Reidmuller S."/>
            <person name="Feldblyum T."/>
            <person name="Hsiao J."/>
            <person name="Zismann V."/>
            <person name="Iobst S."/>
            <person name="de Vazeille A.R."/>
            <person name="Buell C.R."/>
            <person name="Ying K."/>
            <person name="Li Y."/>
            <person name="Lu T."/>
            <person name="Huang Y."/>
            <person name="Zhao Q."/>
            <person name="Feng Q."/>
            <person name="Zhang L."/>
            <person name="Zhu J."/>
            <person name="Weng Q."/>
            <person name="Mu J."/>
            <person name="Lu Y."/>
            <person name="Fan D."/>
            <person name="Liu Y."/>
            <person name="Guan J."/>
            <person name="Zhang Y."/>
            <person name="Yu S."/>
            <person name="Liu X."/>
            <person name="Zhang Y."/>
            <person name="Hong G."/>
            <person name="Han B."/>
            <person name="Choisne N."/>
            <person name="Demange N."/>
            <person name="Orjeda G."/>
            <person name="Samain S."/>
            <person name="Cattolico L."/>
            <person name="Pelletier E."/>
            <person name="Couloux A."/>
            <person name="Segurens B."/>
            <person name="Wincker P."/>
            <person name="D'Hont A."/>
            <person name="Scarpelli C."/>
            <person name="Weissenbach J."/>
            <person name="Salanoubat M."/>
            <person name="Quetier F."/>
            <person name="Yu Y."/>
            <person name="Kim H.R."/>
            <person name="Rambo T."/>
            <person name="Currie J."/>
            <person name="Collura K."/>
            <person name="Luo M."/>
            <person name="Yang T."/>
            <person name="Ammiraju J.S.S."/>
            <person name="Engler F."/>
            <person name="Soderlund C."/>
            <person name="Wing R.A."/>
            <person name="Palmer L.E."/>
            <person name="de la Bastide M."/>
            <person name="Spiegel L."/>
            <person name="Nascimento L."/>
            <person name="Zutavern T."/>
            <person name="O'Shaughnessy A."/>
            <person name="Dike S."/>
            <person name="Dedhia N."/>
            <person name="Preston R."/>
            <person name="Balija V."/>
            <person name="McCombie W.R."/>
            <person name="Chow T."/>
            <person name="Chen H."/>
            <person name="Chung M."/>
            <person name="Chen C."/>
            <person name="Shaw J."/>
            <person name="Wu H."/>
            <person name="Hsiao K."/>
            <person name="Chao Y."/>
            <person name="Chu M."/>
            <person name="Cheng C."/>
            <person name="Hour A."/>
            <person name="Lee P."/>
            <person name="Lin S."/>
            <person name="Lin Y."/>
            <person name="Liou J."/>
            <person name="Liu S."/>
            <person name="Hsing Y."/>
            <person name="Raghuvanshi S."/>
            <person name="Mohanty A."/>
            <person name="Bharti A.K."/>
            <person name="Gaur A."/>
            <person name="Gupta V."/>
            <person name="Kumar D."/>
            <person name="Ravi V."/>
            <person name="Vij S."/>
            <person name="Kapur A."/>
            <person name="Khurana P."/>
            <person name="Khurana P."/>
            <person name="Khurana J.P."/>
            <person name="Tyagi A.K."/>
            <person name="Gaikwad K."/>
            <person name="Singh A."/>
            <person name="Dalal V."/>
            <person name="Srivastava S."/>
            <person name="Dixit A."/>
            <person name="Pal A.K."/>
            <person name="Ghazi I.A."/>
            <person name="Yadav M."/>
            <person name="Pandit A."/>
            <person name="Bhargava A."/>
            <person name="Sureshbabu K."/>
            <person name="Batra K."/>
            <person name="Sharma T.R."/>
            <person name="Mohapatra T."/>
            <person name="Singh N.K."/>
            <person name="Messing J."/>
            <person name="Nelson A.B."/>
            <person name="Fuks G."/>
            <person name="Kavchok S."/>
            <person name="Keizer G."/>
            <person name="Linton E."/>
            <person name="Llaca V."/>
            <person name="Song R."/>
            <person name="Tanyolac B."/>
            <person name="Young S."/>
            <person name="Ho-Il K."/>
            <person name="Hahn J.H."/>
            <person name="Sangsakoo G."/>
            <person name="Vanavichit A."/>
            <person name="de Mattos Luiz.A.T."/>
            <person name="Zimmer P.D."/>
            <person name="Malone G."/>
            <person name="Dellagostin O."/>
            <person name="de Oliveira A.C."/>
            <person name="Bevan M."/>
            <person name="Bancroft I."/>
            <person name="Minx P."/>
            <person name="Cordum H."/>
            <person name="Wilson R."/>
            <person name="Cheng Z."/>
            <person name="Jin W."/>
            <person name="Jiang J."/>
            <person name="Leong S.A."/>
            <person name="Iwama H."/>
            <person name="Gojobori T."/>
            <person name="Itoh T."/>
            <person name="Niimura Y."/>
            <person name="Fujii Y."/>
            <person name="Habara T."/>
            <person name="Sakai H."/>
            <person name="Sato Y."/>
            <person name="Wilson G."/>
            <person name="Kumar K."/>
            <person name="McCouch S."/>
            <person name="Juretic N."/>
            <person name="Hoen D."/>
            <person name="Wright S."/>
            <person name="Bruskiewich R."/>
            <person name="Bureau T."/>
            <person name="Miyao A."/>
            <person name="Hirochika H."/>
            <person name="Nishikawa T."/>
            <person name="Kadowaki K."/>
            <person name="Sugiura M."/>
            <person name="Burr B."/>
            <person name="Sasaki T."/>
        </authorList>
    </citation>
    <scope>NUCLEOTIDE SEQUENCE [LARGE SCALE GENOMIC DNA]</scope>
    <source>
        <strain evidence="3">cv. Nipponbare</strain>
    </source>
</reference>
<dbReference type="EMBL" id="AP014962">
    <property type="protein sequence ID" value="BAS97704.1"/>
    <property type="molecule type" value="Genomic_DNA"/>
</dbReference>
<protein>
    <submittedName>
        <fullName evidence="2">Os06g0360600 protein</fullName>
    </submittedName>
</protein>
<evidence type="ECO:0000313" key="3">
    <source>
        <dbReference type="Proteomes" id="UP000059680"/>
    </source>
</evidence>
<feature type="compositionally biased region" description="Basic and acidic residues" evidence="1">
    <location>
        <begin position="41"/>
        <end position="53"/>
    </location>
</feature>
<dbReference type="Proteomes" id="UP000059680">
    <property type="component" value="Chromosome 6"/>
</dbReference>
<feature type="compositionally biased region" description="Basic and acidic residues" evidence="1">
    <location>
        <begin position="79"/>
        <end position="91"/>
    </location>
</feature>
<feature type="compositionally biased region" description="Basic residues" evidence="1">
    <location>
        <begin position="54"/>
        <end position="78"/>
    </location>
</feature>
<feature type="region of interest" description="Disordered" evidence="1">
    <location>
        <begin position="1"/>
        <end position="207"/>
    </location>
</feature>
<feature type="compositionally biased region" description="Polar residues" evidence="1">
    <location>
        <begin position="164"/>
        <end position="180"/>
    </location>
</feature>